<dbReference type="SUPFAM" id="SSF53244">
    <property type="entry name" value="MurD-like peptide ligases, peptide-binding domain"/>
    <property type="match status" value="1"/>
</dbReference>
<evidence type="ECO:0000256" key="8">
    <source>
        <dbReference type="ARBA" id="ARBA00023306"/>
    </source>
</evidence>
<accession>A0ABT9NSV4</accession>
<dbReference type="InterPro" id="IPR036615">
    <property type="entry name" value="Mur_ligase_C_dom_sf"/>
</dbReference>
<proteinExistence type="inferred from homology"/>
<evidence type="ECO:0000256" key="4">
    <source>
        <dbReference type="ARBA" id="ARBA00022741"/>
    </source>
</evidence>
<dbReference type="InterPro" id="IPR036565">
    <property type="entry name" value="Mur-like_cat_sf"/>
</dbReference>
<evidence type="ECO:0000256" key="1">
    <source>
        <dbReference type="ARBA" id="ARBA00022490"/>
    </source>
</evidence>
<keyword evidence="7 10" id="KW-0573">Peptidoglycan synthesis</keyword>
<gene>
    <name evidence="10" type="primary">murF</name>
    <name evidence="16" type="ORF">J2S59_003321</name>
</gene>
<evidence type="ECO:0000256" key="2">
    <source>
        <dbReference type="ARBA" id="ARBA00022598"/>
    </source>
</evidence>
<evidence type="ECO:0000256" key="5">
    <source>
        <dbReference type="ARBA" id="ARBA00022840"/>
    </source>
</evidence>
<feature type="region of interest" description="Disordered" evidence="12">
    <location>
        <begin position="468"/>
        <end position="490"/>
    </location>
</feature>
<keyword evidence="2 10" id="KW-0436">Ligase</keyword>
<evidence type="ECO:0000256" key="11">
    <source>
        <dbReference type="RuleBase" id="RU004136"/>
    </source>
</evidence>
<dbReference type="Gene3D" id="3.90.190.20">
    <property type="entry name" value="Mur ligase, C-terminal domain"/>
    <property type="match status" value="1"/>
</dbReference>
<dbReference type="SUPFAM" id="SSF53623">
    <property type="entry name" value="MurD-like peptide ligases, catalytic domain"/>
    <property type="match status" value="1"/>
</dbReference>
<keyword evidence="5 10" id="KW-0067">ATP-binding</keyword>
<dbReference type="Gene3D" id="3.40.1190.10">
    <property type="entry name" value="Mur-like, catalytic domain"/>
    <property type="match status" value="1"/>
</dbReference>
<dbReference type="InterPro" id="IPR035911">
    <property type="entry name" value="MurE/MurF_N"/>
</dbReference>
<feature type="domain" description="Mur ligase central" evidence="15">
    <location>
        <begin position="108"/>
        <end position="297"/>
    </location>
</feature>
<dbReference type="SUPFAM" id="SSF63418">
    <property type="entry name" value="MurE/MurF N-terminal domain"/>
    <property type="match status" value="1"/>
</dbReference>
<evidence type="ECO:0000256" key="3">
    <source>
        <dbReference type="ARBA" id="ARBA00022618"/>
    </source>
</evidence>
<evidence type="ECO:0000259" key="14">
    <source>
        <dbReference type="Pfam" id="PF02875"/>
    </source>
</evidence>
<dbReference type="GO" id="GO:0047480">
    <property type="term" value="F:UDP-N-acetylmuramoyl-tripeptide-D-alanyl-D-alanine ligase activity"/>
    <property type="evidence" value="ECO:0007669"/>
    <property type="project" value="UniProtKB-EC"/>
</dbReference>
<dbReference type="EC" id="6.3.2.10" evidence="10 11"/>
<dbReference type="InterPro" id="IPR004101">
    <property type="entry name" value="Mur_ligase_C"/>
</dbReference>
<evidence type="ECO:0000256" key="6">
    <source>
        <dbReference type="ARBA" id="ARBA00022960"/>
    </source>
</evidence>
<keyword evidence="8 10" id="KW-0131">Cell cycle</keyword>
<keyword evidence="9 10" id="KW-0961">Cell wall biogenesis/degradation</keyword>
<reference evidence="16 17" key="1">
    <citation type="submission" date="2023-07" db="EMBL/GenBank/DDBJ databases">
        <title>Sequencing the genomes of 1000 actinobacteria strains.</title>
        <authorList>
            <person name="Klenk H.-P."/>
        </authorList>
    </citation>
    <scope>NUCLEOTIDE SEQUENCE [LARGE SCALE GENOMIC DNA]</scope>
    <source>
        <strain evidence="16 17">GD13</strain>
    </source>
</reference>
<dbReference type="InterPro" id="IPR005863">
    <property type="entry name" value="UDP-N-AcMur_synth"/>
</dbReference>
<dbReference type="HAMAP" id="MF_02019">
    <property type="entry name" value="MurF"/>
    <property type="match status" value="1"/>
</dbReference>
<organism evidence="16 17">
    <name type="scientific">Nocardioides massiliensis</name>
    <dbReference type="NCBI Taxonomy" id="1325935"/>
    <lineage>
        <taxon>Bacteria</taxon>
        <taxon>Bacillati</taxon>
        <taxon>Actinomycetota</taxon>
        <taxon>Actinomycetes</taxon>
        <taxon>Propionibacteriales</taxon>
        <taxon>Nocardioidaceae</taxon>
        <taxon>Nocardioides</taxon>
    </lineage>
</organism>
<comment type="similarity">
    <text evidence="10">Belongs to the MurCDEF family. MurF subfamily.</text>
</comment>
<keyword evidence="3 10" id="KW-0132">Cell division</keyword>
<evidence type="ECO:0000259" key="13">
    <source>
        <dbReference type="Pfam" id="PF01225"/>
    </source>
</evidence>
<dbReference type="Proteomes" id="UP001240447">
    <property type="component" value="Unassembled WGS sequence"/>
</dbReference>
<keyword evidence="4 10" id="KW-0547">Nucleotide-binding</keyword>
<comment type="function">
    <text evidence="10 11">Involved in cell wall formation. Catalyzes the final step in the synthesis of UDP-N-acetylmuramoyl-pentapeptide, the precursor of murein.</text>
</comment>
<dbReference type="Pfam" id="PF08245">
    <property type="entry name" value="Mur_ligase_M"/>
    <property type="match status" value="1"/>
</dbReference>
<dbReference type="Pfam" id="PF01225">
    <property type="entry name" value="Mur_ligase"/>
    <property type="match status" value="1"/>
</dbReference>
<dbReference type="Gene3D" id="3.40.1390.10">
    <property type="entry name" value="MurE/MurF, N-terminal domain"/>
    <property type="match status" value="1"/>
</dbReference>
<evidence type="ECO:0000256" key="12">
    <source>
        <dbReference type="SAM" id="MobiDB-lite"/>
    </source>
</evidence>
<protein>
    <recommendedName>
        <fullName evidence="10 11">UDP-N-acetylmuramoyl-tripeptide--D-alanyl-D-alanine ligase</fullName>
        <ecNumber evidence="10 11">6.3.2.10</ecNumber>
    </recommendedName>
    <alternativeName>
        <fullName evidence="10">D-alanyl-D-alanine-adding enzyme</fullName>
    </alternativeName>
</protein>
<evidence type="ECO:0000313" key="16">
    <source>
        <dbReference type="EMBL" id="MDP9823512.1"/>
    </source>
</evidence>
<comment type="subcellular location">
    <subcellularLocation>
        <location evidence="10 11">Cytoplasm</location>
    </subcellularLocation>
</comment>
<evidence type="ECO:0000256" key="9">
    <source>
        <dbReference type="ARBA" id="ARBA00023316"/>
    </source>
</evidence>
<dbReference type="EMBL" id="JAUSQM010000001">
    <property type="protein sequence ID" value="MDP9823512.1"/>
    <property type="molecule type" value="Genomic_DNA"/>
</dbReference>
<feature type="binding site" evidence="10">
    <location>
        <begin position="109"/>
        <end position="115"/>
    </location>
    <ligand>
        <name>ATP</name>
        <dbReference type="ChEBI" id="CHEBI:30616"/>
    </ligand>
</feature>
<dbReference type="PANTHER" id="PTHR43024">
    <property type="entry name" value="UDP-N-ACETYLMURAMOYL-TRIPEPTIDE--D-ALANYL-D-ALANINE LIGASE"/>
    <property type="match status" value="1"/>
</dbReference>
<comment type="catalytic activity">
    <reaction evidence="10 11">
        <text>D-alanyl-D-alanine + UDP-N-acetyl-alpha-D-muramoyl-L-alanyl-gamma-D-glutamyl-meso-2,6-diaminopimelate + ATP = UDP-N-acetyl-alpha-D-muramoyl-L-alanyl-gamma-D-glutamyl-meso-2,6-diaminopimeloyl-D-alanyl-D-alanine + ADP + phosphate + H(+)</text>
        <dbReference type="Rhea" id="RHEA:28374"/>
        <dbReference type="ChEBI" id="CHEBI:15378"/>
        <dbReference type="ChEBI" id="CHEBI:30616"/>
        <dbReference type="ChEBI" id="CHEBI:43474"/>
        <dbReference type="ChEBI" id="CHEBI:57822"/>
        <dbReference type="ChEBI" id="CHEBI:61386"/>
        <dbReference type="ChEBI" id="CHEBI:83905"/>
        <dbReference type="ChEBI" id="CHEBI:456216"/>
        <dbReference type="EC" id="6.3.2.10"/>
    </reaction>
</comment>
<sequence>MIPLSLAEVAAAVDGSLADADPDARVTGAASLDSRAVPDGGLFVAMAGERVDGHGYAAQAVEAGAAAVLGTRATGVPTVVVDDVPTALGRLARHLLDKLPGLTVLALTGSQGKTSTKDLLAQVLATHGPTVATVGNHNNELGVPLTVLRAEAETAYLVLEMGARGIGHLAYLCTFARPRVAAVLNVGTAHLGEFGTRNDIARAKGELVEALPADGVAVLNADDPLVAAMATRTRAAVRRFGTGADADLQLRAVETDDLGRARFELVERDEARETVTPVALRTLGAHQAVNAAAAATLARAVGMPLPAIGAALSQAGAASRWRMELTEVAGVAVLNDAYNANPESMRAALATLVGIGARTGRRTVAVLGMMGELGRGSEAAHEALGRHAIESGVERLVVVGDVAAGIGRGAAAVPGGRERTVLVGDREQALSWMRENVAAPDVVLVKASRGAALEVVADGLVEHLSAPPQSAPHLSAMARSSECVVPEENR</sequence>
<feature type="domain" description="Mur ligase N-terminal catalytic" evidence="13">
    <location>
        <begin position="31"/>
        <end position="92"/>
    </location>
</feature>
<dbReference type="PANTHER" id="PTHR43024:SF1">
    <property type="entry name" value="UDP-N-ACETYLMURAMOYL-TRIPEPTIDE--D-ALANYL-D-ALANINE LIGASE"/>
    <property type="match status" value="1"/>
</dbReference>
<evidence type="ECO:0000256" key="10">
    <source>
        <dbReference type="HAMAP-Rule" id="MF_02019"/>
    </source>
</evidence>
<dbReference type="InterPro" id="IPR051046">
    <property type="entry name" value="MurCDEF_CellWall_CoF430Synth"/>
</dbReference>
<evidence type="ECO:0000256" key="7">
    <source>
        <dbReference type="ARBA" id="ARBA00022984"/>
    </source>
</evidence>
<dbReference type="InterPro" id="IPR000713">
    <property type="entry name" value="Mur_ligase_N"/>
</dbReference>
<comment type="pathway">
    <text evidence="10 11">Cell wall biogenesis; peptidoglycan biosynthesis.</text>
</comment>
<feature type="domain" description="Mur ligase C-terminal" evidence="14">
    <location>
        <begin position="322"/>
        <end position="449"/>
    </location>
</feature>
<dbReference type="Pfam" id="PF02875">
    <property type="entry name" value="Mur_ligase_C"/>
    <property type="match status" value="1"/>
</dbReference>
<dbReference type="RefSeq" id="WP_306825305.1">
    <property type="nucleotide sequence ID" value="NZ_JAUSQM010000001.1"/>
</dbReference>
<name>A0ABT9NSV4_9ACTN</name>
<keyword evidence="17" id="KW-1185">Reference proteome</keyword>
<evidence type="ECO:0000259" key="15">
    <source>
        <dbReference type="Pfam" id="PF08245"/>
    </source>
</evidence>
<dbReference type="NCBIfam" id="TIGR01143">
    <property type="entry name" value="murF"/>
    <property type="match status" value="1"/>
</dbReference>
<keyword evidence="6 10" id="KW-0133">Cell shape</keyword>
<keyword evidence="1 10" id="KW-0963">Cytoplasm</keyword>
<evidence type="ECO:0000313" key="17">
    <source>
        <dbReference type="Proteomes" id="UP001240447"/>
    </source>
</evidence>
<comment type="caution">
    <text evidence="16">The sequence shown here is derived from an EMBL/GenBank/DDBJ whole genome shotgun (WGS) entry which is preliminary data.</text>
</comment>
<dbReference type="InterPro" id="IPR013221">
    <property type="entry name" value="Mur_ligase_cen"/>
</dbReference>